<proteinExistence type="predicted"/>
<keyword evidence="1" id="KW-0472">Membrane</keyword>
<accession>A0A9X3LFZ4</accession>
<feature type="transmembrane region" description="Helical" evidence="1">
    <location>
        <begin position="20"/>
        <end position="42"/>
    </location>
</feature>
<evidence type="ECO:0000313" key="2">
    <source>
        <dbReference type="EMBL" id="MCZ8537262.1"/>
    </source>
</evidence>
<protein>
    <submittedName>
        <fullName evidence="2">Flp family type IVb pilin</fullName>
    </submittedName>
</protein>
<dbReference type="AlphaFoldDB" id="A0A9X3LFZ4"/>
<name>A0A9X3LFZ4_9BACL</name>
<dbReference type="EMBL" id="JAMKBJ010000006">
    <property type="protein sequence ID" value="MCZ8537262.1"/>
    <property type="molecule type" value="Genomic_DNA"/>
</dbReference>
<keyword evidence="1" id="KW-0812">Transmembrane</keyword>
<dbReference type="Proteomes" id="UP001152173">
    <property type="component" value="Unassembled WGS sequence"/>
</dbReference>
<comment type="caution">
    <text evidence="2">The sequence shown here is derived from an EMBL/GenBank/DDBJ whole genome shotgun (WGS) entry which is preliminary data.</text>
</comment>
<keyword evidence="1" id="KW-1133">Transmembrane helix</keyword>
<organism evidence="2 3">
    <name type="scientific">Paenisporosarcina quisquiliarum</name>
    <dbReference type="NCBI Taxonomy" id="365346"/>
    <lineage>
        <taxon>Bacteria</taxon>
        <taxon>Bacillati</taxon>
        <taxon>Bacillota</taxon>
        <taxon>Bacilli</taxon>
        <taxon>Bacillales</taxon>
        <taxon>Caryophanaceae</taxon>
        <taxon>Paenisporosarcina</taxon>
    </lineage>
</organism>
<sequence>MGQLKRLFKEEEGQALTEYGLLIGLISIGVVAVLALIGPQLVRIFNTILTRLNAV</sequence>
<evidence type="ECO:0000256" key="1">
    <source>
        <dbReference type="SAM" id="Phobius"/>
    </source>
</evidence>
<dbReference type="RefSeq" id="WP_269926356.1">
    <property type="nucleotide sequence ID" value="NZ_JAMKBJ010000006.1"/>
</dbReference>
<keyword evidence="3" id="KW-1185">Reference proteome</keyword>
<gene>
    <name evidence="2" type="ORF">M9R32_08730</name>
</gene>
<evidence type="ECO:0000313" key="3">
    <source>
        <dbReference type="Proteomes" id="UP001152173"/>
    </source>
</evidence>
<reference evidence="2" key="1">
    <citation type="submission" date="2022-05" db="EMBL/GenBank/DDBJ databases">
        <authorList>
            <person name="Colautti A."/>
            <person name="Iacumin L."/>
        </authorList>
    </citation>
    <scope>NUCLEOTIDE SEQUENCE</scope>
    <source>
        <strain evidence="2">SK 55</strain>
    </source>
</reference>